<feature type="region of interest" description="Disordered" evidence="1">
    <location>
        <begin position="41"/>
        <end position="80"/>
    </location>
</feature>
<dbReference type="EMBL" id="JBHTKN010000011">
    <property type="protein sequence ID" value="MFD1043539.1"/>
    <property type="molecule type" value="Genomic_DNA"/>
</dbReference>
<organism evidence="3 4">
    <name type="scientific">Pseudoxanthomonas kaohsiungensis</name>
    <dbReference type="NCBI Taxonomy" id="283923"/>
    <lineage>
        <taxon>Bacteria</taxon>
        <taxon>Pseudomonadati</taxon>
        <taxon>Pseudomonadota</taxon>
        <taxon>Gammaproteobacteria</taxon>
        <taxon>Lysobacterales</taxon>
        <taxon>Lysobacteraceae</taxon>
        <taxon>Pseudoxanthomonas</taxon>
    </lineage>
</organism>
<comment type="caution">
    <text evidence="3">The sequence shown here is derived from an EMBL/GenBank/DDBJ whole genome shotgun (WGS) entry which is preliminary data.</text>
</comment>
<feature type="signal peptide" evidence="2">
    <location>
        <begin position="1"/>
        <end position="20"/>
    </location>
</feature>
<dbReference type="RefSeq" id="WP_162378108.1">
    <property type="nucleotide sequence ID" value="NZ_JBHTKN010000011.1"/>
</dbReference>
<evidence type="ECO:0000256" key="2">
    <source>
        <dbReference type="SAM" id="SignalP"/>
    </source>
</evidence>
<evidence type="ECO:0000313" key="4">
    <source>
        <dbReference type="Proteomes" id="UP001597033"/>
    </source>
</evidence>
<accession>A0ABW3M2F3</accession>
<gene>
    <name evidence="3" type="ORF">ACFQ2N_14395</name>
</gene>
<evidence type="ECO:0000313" key="3">
    <source>
        <dbReference type="EMBL" id="MFD1043539.1"/>
    </source>
</evidence>
<keyword evidence="2" id="KW-0732">Signal</keyword>
<sequence>MRLIAIPVFALCLAAAPAFASDAVALDLKLPEAASPYGNDPPGTYYGDASGVPAPAASSRSVRRTLCPTSPGGSEAKVTGSVSTGMGYSSHLGSSTFGGASLNYCDSYTTDSGDERTINMRLDMNTYDGPGYPGPGYYPGHPMGPRGFAPESGPGPAMRGGPR</sequence>
<proteinExistence type="predicted"/>
<feature type="region of interest" description="Disordered" evidence="1">
    <location>
        <begin position="136"/>
        <end position="163"/>
    </location>
</feature>
<name>A0ABW3M2F3_9GAMM</name>
<feature type="chain" id="PRO_5045379145" evidence="2">
    <location>
        <begin position="21"/>
        <end position="163"/>
    </location>
</feature>
<dbReference type="Proteomes" id="UP001597033">
    <property type="component" value="Unassembled WGS sequence"/>
</dbReference>
<reference evidence="4" key="1">
    <citation type="journal article" date="2019" name="Int. J. Syst. Evol. Microbiol.">
        <title>The Global Catalogue of Microorganisms (GCM) 10K type strain sequencing project: providing services to taxonomists for standard genome sequencing and annotation.</title>
        <authorList>
            <consortium name="The Broad Institute Genomics Platform"/>
            <consortium name="The Broad Institute Genome Sequencing Center for Infectious Disease"/>
            <person name="Wu L."/>
            <person name="Ma J."/>
        </authorList>
    </citation>
    <scope>NUCLEOTIDE SEQUENCE [LARGE SCALE GENOMIC DNA]</scope>
    <source>
        <strain evidence="4">CCUG 55854</strain>
    </source>
</reference>
<protein>
    <submittedName>
        <fullName evidence="3">Uncharacterized protein</fullName>
    </submittedName>
</protein>
<keyword evidence="4" id="KW-1185">Reference proteome</keyword>
<evidence type="ECO:0000256" key="1">
    <source>
        <dbReference type="SAM" id="MobiDB-lite"/>
    </source>
</evidence>